<keyword evidence="3" id="KW-0813">Transport</keyword>
<evidence type="ECO:0000313" key="10">
    <source>
        <dbReference type="Proteomes" id="UP000019141"/>
    </source>
</evidence>
<proteinExistence type="inferred from homology"/>
<evidence type="ECO:0000256" key="8">
    <source>
        <dbReference type="SAM" id="Coils"/>
    </source>
</evidence>
<dbReference type="GO" id="GO:0015288">
    <property type="term" value="F:porin activity"/>
    <property type="evidence" value="ECO:0007669"/>
    <property type="project" value="TreeGrafter"/>
</dbReference>
<keyword evidence="4" id="KW-1134">Transmembrane beta strand</keyword>
<comment type="caution">
    <text evidence="9">The sequence shown here is derived from an EMBL/GenBank/DDBJ whole genome shotgun (WGS) entry which is preliminary data.</text>
</comment>
<feature type="coiled-coil region" evidence="8">
    <location>
        <begin position="425"/>
        <end position="484"/>
    </location>
</feature>
<dbReference type="Pfam" id="PF02321">
    <property type="entry name" value="OEP"/>
    <property type="match status" value="2"/>
</dbReference>
<dbReference type="GO" id="GO:0009279">
    <property type="term" value="C:cell outer membrane"/>
    <property type="evidence" value="ECO:0007669"/>
    <property type="project" value="UniProtKB-SubCell"/>
</dbReference>
<dbReference type="InterPro" id="IPR051906">
    <property type="entry name" value="TolC-like"/>
</dbReference>
<keyword evidence="5" id="KW-0812">Transmembrane</keyword>
<keyword evidence="6" id="KW-0472">Membrane</keyword>
<comment type="subcellular location">
    <subcellularLocation>
        <location evidence="1">Cell outer membrane</location>
    </subcellularLocation>
</comment>
<keyword evidence="10" id="KW-1185">Reference proteome</keyword>
<dbReference type="Gene3D" id="1.20.1600.10">
    <property type="entry name" value="Outer membrane efflux proteins (OEP)"/>
    <property type="match status" value="1"/>
</dbReference>
<dbReference type="PANTHER" id="PTHR30026:SF23">
    <property type="entry name" value="TO APRF-PUTATIVE OUTER MEMBRANE EFFLUX PROTEIN OR SECRETED ALKALINE PHOSPHATASE-RELATED"/>
    <property type="match status" value="1"/>
</dbReference>
<evidence type="ECO:0000256" key="6">
    <source>
        <dbReference type="ARBA" id="ARBA00023136"/>
    </source>
</evidence>
<name>W4L5Y8_ENTF1</name>
<dbReference type="GO" id="GO:0015562">
    <property type="term" value="F:efflux transmembrane transporter activity"/>
    <property type="evidence" value="ECO:0007669"/>
    <property type="project" value="InterPro"/>
</dbReference>
<evidence type="ECO:0000313" key="9">
    <source>
        <dbReference type="EMBL" id="ETW93467.1"/>
    </source>
</evidence>
<evidence type="ECO:0000256" key="3">
    <source>
        <dbReference type="ARBA" id="ARBA00022448"/>
    </source>
</evidence>
<reference evidence="9 10" key="1">
    <citation type="journal article" date="2014" name="Nature">
        <title>An environmental bacterial taxon with a large and distinct metabolic repertoire.</title>
        <authorList>
            <person name="Wilson M.C."/>
            <person name="Mori T."/>
            <person name="Ruckert C."/>
            <person name="Uria A.R."/>
            <person name="Helf M.J."/>
            <person name="Takada K."/>
            <person name="Gernert C."/>
            <person name="Steffens U.A."/>
            <person name="Heycke N."/>
            <person name="Schmitt S."/>
            <person name="Rinke C."/>
            <person name="Helfrich E.J."/>
            <person name="Brachmann A.O."/>
            <person name="Gurgui C."/>
            <person name="Wakimoto T."/>
            <person name="Kracht M."/>
            <person name="Crusemann M."/>
            <person name="Hentschel U."/>
            <person name="Abe I."/>
            <person name="Matsunaga S."/>
            <person name="Kalinowski J."/>
            <person name="Takeyama H."/>
            <person name="Piel J."/>
        </authorList>
    </citation>
    <scope>NUCLEOTIDE SEQUENCE [LARGE SCALE GENOMIC DNA]</scope>
    <source>
        <strain evidence="10">TSY1</strain>
    </source>
</reference>
<evidence type="ECO:0000256" key="1">
    <source>
        <dbReference type="ARBA" id="ARBA00004442"/>
    </source>
</evidence>
<dbReference type="Proteomes" id="UP000019141">
    <property type="component" value="Unassembled WGS sequence"/>
</dbReference>
<dbReference type="HOGENOM" id="CLU_022604_2_0_7"/>
<gene>
    <name evidence="9" type="ORF">ETSY1_39090</name>
</gene>
<accession>W4L5Y8</accession>
<evidence type="ECO:0000256" key="7">
    <source>
        <dbReference type="ARBA" id="ARBA00023237"/>
    </source>
</evidence>
<evidence type="ECO:0000256" key="4">
    <source>
        <dbReference type="ARBA" id="ARBA00022452"/>
    </source>
</evidence>
<evidence type="ECO:0008006" key="11">
    <source>
        <dbReference type="Google" id="ProtNLM"/>
    </source>
</evidence>
<dbReference type="SUPFAM" id="SSF56954">
    <property type="entry name" value="Outer membrane efflux proteins (OEP)"/>
    <property type="match status" value="1"/>
</dbReference>
<sequence>MSRQNQNDMETDSLWDRKWNRLRTRARLAVLLVLLLGGSALLVASVASAAERRQMQLTLRQATALALQNNLDIQIAGLTPRIREAQVTEQQGIFDIELRGELTATDRQLLDDSASFRTADDVVNVDGQAFAGAEDAELQELSLGVQQLTPYGGTYEVEVSGLREDTNRRLTPNFATGDQVEIYTTELRLGITQPILKDFGSDVTRNQIHIAQNNLTISNEEFRQQVIDSTSQVQQTYWELVFSRQDLEVRQQQLDLAQQLLARVRRQVEVGTLAPIEVLQAETEIARIDEQIIIAANAVRNAEDRLKRTMHLSLVGEFADVEILPTDPPLYAPQQLDQAAEIAQALEKRPDLKQAKLALDNQNITLVFNQNQVLPTLDIAASLRFNGISDSFGDSISEFDGKRREFAIGLVFSYPLGNRRAKSQVRQSRLAIRQQLLRIKELEENAMEEVRRAVRGVLASAELVQATRAASRLAQKQLEAEEKKLKVGLATVFTVLEFQEDLAVERSNEIRSLTQFLQARVNLEAVKSTLLQANDIVIESNGPQLR</sequence>
<dbReference type="PANTHER" id="PTHR30026">
    <property type="entry name" value="OUTER MEMBRANE PROTEIN TOLC"/>
    <property type="match status" value="1"/>
</dbReference>
<dbReference type="AlphaFoldDB" id="W4L5Y8"/>
<comment type="similarity">
    <text evidence="2">Belongs to the outer membrane factor (OMF) (TC 1.B.17) family.</text>
</comment>
<dbReference type="EMBL" id="AZHW01001232">
    <property type="protein sequence ID" value="ETW93467.1"/>
    <property type="molecule type" value="Genomic_DNA"/>
</dbReference>
<dbReference type="InterPro" id="IPR003423">
    <property type="entry name" value="OMP_efflux"/>
</dbReference>
<evidence type="ECO:0000256" key="5">
    <source>
        <dbReference type="ARBA" id="ARBA00022692"/>
    </source>
</evidence>
<keyword evidence="7" id="KW-0998">Cell outer membrane</keyword>
<protein>
    <recommendedName>
        <fullName evidence="11">TolC family protein</fullName>
    </recommendedName>
</protein>
<keyword evidence="8" id="KW-0175">Coiled coil</keyword>
<dbReference type="GO" id="GO:1990281">
    <property type="term" value="C:efflux pump complex"/>
    <property type="evidence" value="ECO:0007669"/>
    <property type="project" value="TreeGrafter"/>
</dbReference>
<organism evidence="9 10">
    <name type="scientific">Entotheonella factor</name>
    <dbReference type="NCBI Taxonomy" id="1429438"/>
    <lineage>
        <taxon>Bacteria</taxon>
        <taxon>Pseudomonadati</taxon>
        <taxon>Nitrospinota/Tectimicrobiota group</taxon>
        <taxon>Candidatus Tectimicrobiota</taxon>
        <taxon>Candidatus Entotheonellia</taxon>
        <taxon>Candidatus Entotheonellales</taxon>
        <taxon>Candidatus Entotheonellaceae</taxon>
        <taxon>Candidatus Entotheonella</taxon>
    </lineage>
</organism>
<evidence type="ECO:0000256" key="2">
    <source>
        <dbReference type="ARBA" id="ARBA00007613"/>
    </source>
</evidence>